<evidence type="ECO:0000313" key="16">
    <source>
        <dbReference type="Proteomes" id="UP000273675"/>
    </source>
</evidence>
<dbReference type="InterPro" id="IPR006135">
    <property type="entry name" value="T3SS_substrate_exporter"/>
</dbReference>
<evidence type="ECO:0000256" key="11">
    <source>
        <dbReference type="ARBA" id="ARBA00023225"/>
    </source>
</evidence>
<keyword evidence="11 13" id="KW-1006">Bacterial flagellum protein export</keyword>
<evidence type="ECO:0000256" key="2">
    <source>
        <dbReference type="ARBA" id="ARBA00010690"/>
    </source>
</evidence>
<dbReference type="InterPro" id="IPR029025">
    <property type="entry name" value="T3SS_substrate_exporter_C"/>
</dbReference>
<dbReference type="EMBL" id="RBIM01000003">
    <property type="protein sequence ID" value="RKR00135.1"/>
    <property type="molecule type" value="Genomic_DNA"/>
</dbReference>
<evidence type="ECO:0000313" key="15">
    <source>
        <dbReference type="EMBL" id="RKR00135.1"/>
    </source>
</evidence>
<feature type="transmembrane region" description="Helical" evidence="13">
    <location>
        <begin position="146"/>
        <end position="166"/>
    </location>
</feature>
<evidence type="ECO:0000256" key="7">
    <source>
        <dbReference type="ARBA" id="ARBA00022795"/>
    </source>
</evidence>
<dbReference type="OrthoDB" id="9807950at2"/>
<organism evidence="15 16">
    <name type="scientific">Maricaulis maris</name>
    <dbReference type="NCBI Taxonomy" id="74318"/>
    <lineage>
        <taxon>Bacteria</taxon>
        <taxon>Pseudomonadati</taxon>
        <taxon>Pseudomonadota</taxon>
        <taxon>Alphaproteobacteria</taxon>
        <taxon>Maricaulales</taxon>
        <taxon>Maricaulaceae</taxon>
        <taxon>Maricaulis</taxon>
    </lineage>
</organism>
<dbReference type="Gene3D" id="6.10.250.2080">
    <property type="match status" value="1"/>
</dbReference>
<dbReference type="Gene3D" id="3.40.1690.10">
    <property type="entry name" value="secretion proteins EscU"/>
    <property type="match status" value="1"/>
</dbReference>
<dbReference type="AlphaFoldDB" id="A0A495DE03"/>
<keyword evidence="15" id="KW-0969">Cilium</keyword>
<feature type="transmembrane region" description="Helical" evidence="13">
    <location>
        <begin position="34"/>
        <end position="54"/>
    </location>
</feature>
<comment type="similarity">
    <text evidence="2 13">Belongs to the type III secretion exporter family.</text>
</comment>
<proteinExistence type="inferred from homology"/>
<dbReference type="GO" id="GO:0005886">
    <property type="term" value="C:plasma membrane"/>
    <property type="evidence" value="ECO:0007669"/>
    <property type="project" value="UniProtKB-SubCell"/>
</dbReference>
<comment type="caution">
    <text evidence="15">The sequence shown here is derived from an EMBL/GenBank/DDBJ whole genome shotgun (WGS) entry which is preliminary data.</text>
</comment>
<evidence type="ECO:0000256" key="1">
    <source>
        <dbReference type="ARBA" id="ARBA00004651"/>
    </source>
</evidence>
<evidence type="ECO:0000256" key="13">
    <source>
        <dbReference type="RuleBase" id="RU364091"/>
    </source>
</evidence>
<sequence length="363" mass="40204">MAEGEDDSQKTEEPTQRRLDDARKKGDVAKSQEIPGWFILAAGLALLSFIFPLMSRALAGNMEVFFEQPHRFALEPGAMMTLMRSVAWQVVAVVGFPIALLAVAGFAGHYVQQGLLFTTEKIQPKLDKLNPIEGFKRNFGPQGVANFLKGVGKMALVGVAAFIVIYPKREILAGMPTLDISALLVLVRQGAIELLLAALTVYAVIAGLDYIFQRQSFMKRNRMSRREIKDEMKQSEGDPLVRAKLRQLRHERAQRRMMTKVPDATVVVTNPTHYAIALYYVQGETPAPVCVAKGVDEVALRIREVAEENAVPIVEDPPLARALHATADLDEEIPTEHFQAVAKVVGYVLSIAQGQRARYRPSE</sequence>
<dbReference type="Pfam" id="PF01312">
    <property type="entry name" value="Bac_export_2"/>
    <property type="match status" value="1"/>
</dbReference>
<keyword evidence="4 13" id="KW-0813">Transport</keyword>
<comment type="subcellular location">
    <subcellularLocation>
        <location evidence="1">Cell membrane</location>
        <topology evidence="1">Multi-pass membrane protein</topology>
    </subcellularLocation>
</comment>
<dbReference type="RefSeq" id="WP_121210520.1">
    <property type="nucleotide sequence ID" value="NZ_RBIM01000003.1"/>
</dbReference>
<evidence type="ECO:0000256" key="9">
    <source>
        <dbReference type="ARBA" id="ARBA00022989"/>
    </source>
</evidence>
<dbReference type="PRINTS" id="PR00950">
    <property type="entry name" value="TYPE3IMSPROT"/>
</dbReference>
<reference evidence="15 16" key="1">
    <citation type="submission" date="2018-10" db="EMBL/GenBank/DDBJ databases">
        <title>Genomic Encyclopedia of Type Strains, Phase IV (KMG-IV): sequencing the most valuable type-strain genomes for metagenomic binning, comparative biology and taxonomic classification.</title>
        <authorList>
            <person name="Goeker M."/>
        </authorList>
    </citation>
    <scope>NUCLEOTIDE SEQUENCE [LARGE SCALE GENOMIC DNA]</scope>
    <source>
        <strain evidence="15 16">DSM 4734</strain>
    </source>
</reference>
<dbReference type="SUPFAM" id="SSF160544">
    <property type="entry name" value="EscU C-terminal domain-like"/>
    <property type="match status" value="1"/>
</dbReference>
<feature type="region of interest" description="Disordered" evidence="14">
    <location>
        <begin position="1"/>
        <end position="25"/>
    </location>
</feature>
<keyword evidence="9 13" id="KW-1133">Transmembrane helix</keyword>
<evidence type="ECO:0000256" key="4">
    <source>
        <dbReference type="ARBA" id="ARBA00022448"/>
    </source>
</evidence>
<feature type="compositionally biased region" description="Basic and acidic residues" evidence="14">
    <location>
        <begin position="7"/>
        <end position="25"/>
    </location>
</feature>
<feature type="transmembrane region" description="Helical" evidence="13">
    <location>
        <begin position="186"/>
        <end position="212"/>
    </location>
</feature>
<keyword evidence="8 13" id="KW-0653">Protein transport</keyword>
<name>A0A495DE03_9PROT</name>
<dbReference type="NCBIfam" id="TIGR00328">
    <property type="entry name" value="flhB"/>
    <property type="match status" value="1"/>
</dbReference>
<dbReference type="Proteomes" id="UP000273675">
    <property type="component" value="Unassembled WGS sequence"/>
</dbReference>
<keyword evidence="15" id="KW-0282">Flagellum</keyword>
<evidence type="ECO:0000256" key="10">
    <source>
        <dbReference type="ARBA" id="ARBA00023136"/>
    </source>
</evidence>
<accession>A0A495DE03</accession>
<keyword evidence="6 13" id="KW-0812">Transmembrane</keyword>
<keyword evidence="5 13" id="KW-1003">Cell membrane</keyword>
<evidence type="ECO:0000256" key="8">
    <source>
        <dbReference type="ARBA" id="ARBA00022927"/>
    </source>
</evidence>
<keyword evidence="7 13" id="KW-1005">Bacterial flagellum biogenesis</keyword>
<dbReference type="InterPro" id="IPR006136">
    <property type="entry name" value="FlhB"/>
</dbReference>
<dbReference type="PANTHER" id="PTHR30531">
    <property type="entry name" value="FLAGELLAR BIOSYNTHETIC PROTEIN FLHB"/>
    <property type="match status" value="1"/>
</dbReference>
<gene>
    <name evidence="13" type="primary">flhB</name>
    <name evidence="15" type="ORF">C7435_1335</name>
</gene>
<comment type="function">
    <text evidence="12 13">Required for formation of the rod structure in the basal body of the flagellar apparatus. Together with FliI and FliH, may constitute the export apparatus of flagellin.</text>
</comment>
<keyword evidence="10 13" id="KW-0472">Membrane</keyword>
<evidence type="ECO:0000256" key="3">
    <source>
        <dbReference type="ARBA" id="ARBA00021622"/>
    </source>
</evidence>
<feature type="transmembrane region" description="Helical" evidence="13">
    <location>
        <begin position="86"/>
        <end position="111"/>
    </location>
</feature>
<evidence type="ECO:0000256" key="6">
    <source>
        <dbReference type="ARBA" id="ARBA00022692"/>
    </source>
</evidence>
<dbReference type="PANTHER" id="PTHR30531:SF12">
    <property type="entry name" value="FLAGELLAR BIOSYNTHETIC PROTEIN FLHB"/>
    <property type="match status" value="1"/>
</dbReference>
<evidence type="ECO:0000256" key="12">
    <source>
        <dbReference type="ARBA" id="ARBA00025078"/>
    </source>
</evidence>
<dbReference type="GO" id="GO:0044780">
    <property type="term" value="P:bacterial-type flagellum assembly"/>
    <property type="evidence" value="ECO:0007669"/>
    <property type="project" value="InterPro"/>
</dbReference>
<keyword evidence="15" id="KW-0966">Cell projection</keyword>
<protein>
    <recommendedName>
        <fullName evidence="3 13">Flagellar biosynthetic protein FlhB</fullName>
    </recommendedName>
</protein>
<evidence type="ECO:0000256" key="5">
    <source>
        <dbReference type="ARBA" id="ARBA00022475"/>
    </source>
</evidence>
<dbReference type="GO" id="GO:0009306">
    <property type="term" value="P:protein secretion"/>
    <property type="evidence" value="ECO:0007669"/>
    <property type="project" value="InterPro"/>
</dbReference>
<evidence type="ECO:0000256" key="14">
    <source>
        <dbReference type="SAM" id="MobiDB-lite"/>
    </source>
</evidence>